<name>A0ABW2NRS5_9BACL</name>
<dbReference type="PANTHER" id="PTHR13799:SF14">
    <property type="entry name" value="GTP CYCLOHYDROLASE 1 TYPE 2 HOMOLOG"/>
    <property type="match status" value="1"/>
</dbReference>
<dbReference type="Proteomes" id="UP001596549">
    <property type="component" value="Unassembled WGS sequence"/>
</dbReference>
<organism evidence="5 6">
    <name type="scientific">Fictibacillus iocasae</name>
    <dbReference type="NCBI Taxonomy" id="2715437"/>
    <lineage>
        <taxon>Bacteria</taxon>
        <taxon>Bacillati</taxon>
        <taxon>Bacillota</taxon>
        <taxon>Bacilli</taxon>
        <taxon>Bacillales</taxon>
        <taxon>Fictibacillaceae</taxon>
        <taxon>Fictibacillus</taxon>
    </lineage>
</organism>
<dbReference type="PIRSF" id="PIRSF037489">
    <property type="entry name" value="UCP037489_NIF3_YqfO"/>
    <property type="match status" value="1"/>
</dbReference>
<evidence type="ECO:0000313" key="6">
    <source>
        <dbReference type="Proteomes" id="UP001596549"/>
    </source>
</evidence>
<accession>A0ABW2NRS5</accession>
<evidence type="ECO:0000256" key="4">
    <source>
        <dbReference type="PIRNR" id="PIRNR037489"/>
    </source>
</evidence>
<dbReference type="Gene3D" id="3.40.1390.30">
    <property type="entry name" value="NIF3 (NGG1p interacting factor 3)-like"/>
    <property type="match status" value="1"/>
</dbReference>
<dbReference type="Gene3D" id="3.30.70.120">
    <property type="match status" value="1"/>
</dbReference>
<comment type="caution">
    <text evidence="5">The sequence shown here is derived from an EMBL/GenBank/DDBJ whole genome shotgun (WGS) entry which is preliminary data.</text>
</comment>
<protein>
    <recommendedName>
        <fullName evidence="2 4">GTP cyclohydrolase 1 type 2 homolog</fullName>
    </recommendedName>
</protein>
<dbReference type="InterPro" id="IPR036069">
    <property type="entry name" value="DUF34/NIF3_sf"/>
</dbReference>
<dbReference type="NCBIfam" id="TIGR00486">
    <property type="entry name" value="YbgI_SA1388"/>
    <property type="match status" value="1"/>
</dbReference>
<keyword evidence="6" id="KW-1185">Reference proteome</keyword>
<dbReference type="PANTHER" id="PTHR13799">
    <property type="entry name" value="NGG1 INTERACTING FACTOR 3"/>
    <property type="match status" value="1"/>
</dbReference>
<evidence type="ECO:0000256" key="1">
    <source>
        <dbReference type="ARBA" id="ARBA00006964"/>
    </source>
</evidence>
<reference evidence="6" key="1">
    <citation type="journal article" date="2019" name="Int. J. Syst. Evol. Microbiol.">
        <title>The Global Catalogue of Microorganisms (GCM) 10K type strain sequencing project: providing services to taxonomists for standard genome sequencing and annotation.</title>
        <authorList>
            <consortium name="The Broad Institute Genomics Platform"/>
            <consortium name="The Broad Institute Genome Sequencing Center for Infectious Disease"/>
            <person name="Wu L."/>
            <person name="Ma J."/>
        </authorList>
    </citation>
    <scope>NUCLEOTIDE SEQUENCE [LARGE SCALE GENOMIC DNA]</scope>
    <source>
        <strain evidence="6">NBRC 106396</strain>
    </source>
</reference>
<dbReference type="RefSeq" id="WP_379750130.1">
    <property type="nucleotide sequence ID" value="NZ_JBHTCP010000043.1"/>
</dbReference>
<comment type="similarity">
    <text evidence="1 4">Belongs to the GTP cyclohydrolase I type 2/NIF3 family.</text>
</comment>
<dbReference type="InterPro" id="IPR002678">
    <property type="entry name" value="DUF34/NIF3"/>
</dbReference>
<evidence type="ECO:0000256" key="3">
    <source>
        <dbReference type="ARBA" id="ARBA00022723"/>
    </source>
</evidence>
<sequence>MTKLASAQYCISILESLAPKRYAYDGDPIGLQVGSLHKKTAKIMIALDVLEEVVDEAIENHVDLIIAHHPFIYVPLKRIDTSTAKGRTIQKLLQHEITVYAAHTNLDVAKGGVNDWLADALQLENRDILQQTRSEELMKLAVFVPITHAENVREALGNSGAGHIGQYSHCSFSTEGTGTFKPLEGSTPFIGNKGKLEKVKEVKMETILPTALQNKAVTAMIKAHPYEEVAYDLYPLKNSGEPLGIGRIGLLPKPMDLEELSQYVKQTFGLQAVRAVKGHNRMISKVAVVGGDGNKFISAALAKGADVLISGDIYYHNAHDAQESGLSIIDAGHNIEKIMKSGLKELFETELKKDHYTTEVILSNIHTDPFTFL</sequence>
<dbReference type="Pfam" id="PF01784">
    <property type="entry name" value="DUF34_NIF3"/>
    <property type="match status" value="1"/>
</dbReference>
<keyword evidence="3 4" id="KW-0479">Metal-binding</keyword>
<dbReference type="EMBL" id="JBHTCP010000043">
    <property type="protein sequence ID" value="MFC7372552.1"/>
    <property type="molecule type" value="Genomic_DNA"/>
</dbReference>
<evidence type="ECO:0000256" key="2">
    <source>
        <dbReference type="ARBA" id="ARBA00022112"/>
    </source>
</evidence>
<proteinExistence type="inferred from homology"/>
<dbReference type="InterPro" id="IPR017221">
    <property type="entry name" value="DUF34/NIF3_bac"/>
</dbReference>
<dbReference type="InterPro" id="IPR015867">
    <property type="entry name" value="N-reg_PII/ATP_PRibTrfase_C"/>
</dbReference>
<gene>
    <name evidence="5" type="ORF">ACFQPF_12810</name>
</gene>
<dbReference type="SUPFAM" id="SSF102705">
    <property type="entry name" value="NIF3 (NGG1p interacting factor 3)-like"/>
    <property type="match status" value="1"/>
</dbReference>
<evidence type="ECO:0000313" key="5">
    <source>
        <dbReference type="EMBL" id="MFC7372552.1"/>
    </source>
</evidence>